<feature type="compositionally biased region" description="Polar residues" evidence="1">
    <location>
        <begin position="246"/>
        <end position="258"/>
    </location>
</feature>
<feature type="region of interest" description="Disordered" evidence="1">
    <location>
        <begin position="1"/>
        <end position="70"/>
    </location>
</feature>
<feature type="compositionally biased region" description="Polar residues" evidence="1">
    <location>
        <begin position="54"/>
        <end position="70"/>
    </location>
</feature>
<evidence type="ECO:0000313" key="4">
    <source>
        <dbReference type="Proteomes" id="UP000726737"/>
    </source>
</evidence>
<comment type="caution">
    <text evidence="3">The sequence shown here is derived from an EMBL/GenBank/DDBJ whole genome shotgun (WGS) entry which is preliminary data.</text>
</comment>
<evidence type="ECO:0000256" key="1">
    <source>
        <dbReference type="SAM" id="MobiDB-lite"/>
    </source>
</evidence>
<evidence type="ECO:0000259" key="2">
    <source>
        <dbReference type="Pfam" id="PF11223"/>
    </source>
</evidence>
<reference evidence="3" key="1">
    <citation type="journal article" date="2020" name="Fungal Divers.">
        <title>Resolving the Mortierellaceae phylogeny through synthesis of multi-gene phylogenetics and phylogenomics.</title>
        <authorList>
            <person name="Vandepol N."/>
            <person name="Liber J."/>
            <person name="Desiro A."/>
            <person name="Na H."/>
            <person name="Kennedy M."/>
            <person name="Barry K."/>
            <person name="Grigoriev I.V."/>
            <person name="Miller A.N."/>
            <person name="O'Donnell K."/>
            <person name="Stajich J.E."/>
            <person name="Bonito G."/>
        </authorList>
    </citation>
    <scope>NUCLEOTIDE SEQUENCE</scope>
    <source>
        <strain evidence="3">KOD948</strain>
    </source>
</reference>
<feature type="compositionally biased region" description="Low complexity" evidence="1">
    <location>
        <begin position="259"/>
        <end position="274"/>
    </location>
</feature>
<dbReference type="Proteomes" id="UP000726737">
    <property type="component" value="Unassembled WGS sequence"/>
</dbReference>
<feature type="compositionally biased region" description="Basic and acidic residues" evidence="1">
    <location>
        <begin position="147"/>
        <end position="178"/>
    </location>
</feature>
<dbReference type="Pfam" id="PF11223">
    <property type="entry name" value="DUF3020"/>
    <property type="match status" value="1"/>
</dbReference>
<feature type="compositionally biased region" description="Low complexity" evidence="1">
    <location>
        <begin position="504"/>
        <end position="519"/>
    </location>
</feature>
<feature type="region of interest" description="Disordered" evidence="1">
    <location>
        <begin position="498"/>
        <end position="520"/>
    </location>
</feature>
<organism evidence="3 4">
    <name type="scientific">Mortierella polycephala</name>
    <dbReference type="NCBI Taxonomy" id="41804"/>
    <lineage>
        <taxon>Eukaryota</taxon>
        <taxon>Fungi</taxon>
        <taxon>Fungi incertae sedis</taxon>
        <taxon>Mucoromycota</taxon>
        <taxon>Mortierellomycotina</taxon>
        <taxon>Mortierellomycetes</taxon>
        <taxon>Mortierellales</taxon>
        <taxon>Mortierellaceae</taxon>
        <taxon>Mortierella</taxon>
    </lineage>
</organism>
<feature type="region of interest" description="Disordered" evidence="1">
    <location>
        <begin position="236"/>
        <end position="274"/>
    </location>
</feature>
<dbReference type="OrthoDB" id="5595797at2759"/>
<feature type="compositionally biased region" description="Polar residues" evidence="1">
    <location>
        <begin position="613"/>
        <end position="627"/>
    </location>
</feature>
<dbReference type="AlphaFoldDB" id="A0A9P6U2W5"/>
<dbReference type="EMBL" id="JAAAJA010000264">
    <property type="protein sequence ID" value="KAG0257281.1"/>
    <property type="molecule type" value="Genomic_DNA"/>
</dbReference>
<feature type="domain" description="DUF3020" evidence="2">
    <location>
        <begin position="181"/>
        <end position="228"/>
    </location>
</feature>
<protein>
    <recommendedName>
        <fullName evidence="2">DUF3020 domain-containing protein</fullName>
    </recommendedName>
</protein>
<feature type="compositionally biased region" description="Polar residues" evidence="1">
    <location>
        <begin position="1"/>
        <end position="21"/>
    </location>
</feature>
<feature type="compositionally biased region" description="Low complexity" evidence="1">
    <location>
        <begin position="36"/>
        <end position="52"/>
    </location>
</feature>
<feature type="region of interest" description="Disordered" evidence="1">
    <location>
        <begin position="143"/>
        <end position="182"/>
    </location>
</feature>
<sequence length="766" mass="84235">MSQQQKQQSLESTVPLTSNRVDGTRPFDYSEQCSSQGQYYGTDQQQQQQDQQQRADATSTGGMVRAMSSSPDTGFYLDDQFQQQHGRDVTALGSLHNMRRDIVGSCLMQSTEDIQPILGKDGKTMVYICPMCTNTTKEFTTKSNLKRHLENKNIHDSPYERKRDQKRWQGHEKKKPDKTQNNMRMRSWRHRFPEKNRLNDMRSRVNKKATKIFGEADTPAKKEFIAAERERRTQMMRMRNSRRSEWVNQTSGTGCSRTASCDSESPSTSPSSASAFQISNTDFAFATSNAFSQGLQNDNVSSMVGSQQMSDFSTTADSLSNVNDASMDDKSLSSDNRFYSGLTSRLRSRSAMNSPLSIRTQLKNPSAVVTTAAETTSGLSATSQYPFFASNSFSSVPDSDSRLFSSSFGYQVPTLQVPVSSLSERRAKKQRAATDNPDMFRQSQGFVTAEGSTGLGGYNGVVDGSSFQGGSYMDSNQQLQMLQQKYYPEAIPQTLMTSKNNGTQQSQSQSQLEKQQQQSMDSVIEGMEIGQAMDLVTGTTSASTVVSGGIYGDRDASAWLSPSAAYRNNSMHSSMNIDDTRGYPFPSVPARDHKDMARASRIPQQQQQRQQQLHLNSQWIHNMNSRAAPTGSDDLVSGSATSLDSPINSNHEQSPALSLAGVHSSSQSPMLPASFPNVGSEDSISIGALNHNSGNNICSAMVTKASKGSSLEVFSTSTTSLYGQCLSSSESGFFTTEPTMGPTADYLEKEQPVGRRHSTHLSNLSM</sequence>
<keyword evidence="4" id="KW-1185">Reference proteome</keyword>
<name>A0A9P6U2W5_9FUNG</name>
<gene>
    <name evidence="3" type="ORF">BG011_004048</name>
</gene>
<proteinExistence type="predicted"/>
<dbReference type="InterPro" id="IPR021386">
    <property type="entry name" value="SPP41_DUF3020"/>
</dbReference>
<evidence type="ECO:0000313" key="3">
    <source>
        <dbReference type="EMBL" id="KAG0257281.1"/>
    </source>
</evidence>
<feature type="region of interest" description="Disordered" evidence="1">
    <location>
        <begin position="573"/>
        <end position="676"/>
    </location>
</feature>
<feature type="compositionally biased region" description="Polar residues" evidence="1">
    <location>
        <begin position="638"/>
        <end position="656"/>
    </location>
</feature>
<accession>A0A9P6U2W5</accession>